<keyword evidence="2 7" id="KW-0813">Transport</keyword>
<evidence type="ECO:0000313" key="10">
    <source>
        <dbReference type="Proteomes" id="UP000679950"/>
    </source>
</evidence>
<dbReference type="PANTHER" id="PTHR30193:SF37">
    <property type="entry name" value="INNER MEMBRANE ABC TRANSPORTER PERMEASE PROTEIN YCJO"/>
    <property type="match status" value="1"/>
</dbReference>
<keyword evidence="3" id="KW-1003">Cell membrane</keyword>
<keyword evidence="10" id="KW-1185">Reference proteome</keyword>
<keyword evidence="9" id="KW-0547">Nucleotide-binding</keyword>
<evidence type="ECO:0000256" key="3">
    <source>
        <dbReference type="ARBA" id="ARBA00022475"/>
    </source>
</evidence>
<dbReference type="Pfam" id="PF00528">
    <property type="entry name" value="BPD_transp_1"/>
    <property type="match status" value="1"/>
</dbReference>
<name>A0ABQ4KDD6_9BACI</name>
<dbReference type="GO" id="GO:0005524">
    <property type="term" value="F:ATP binding"/>
    <property type="evidence" value="ECO:0007669"/>
    <property type="project" value="UniProtKB-KW"/>
</dbReference>
<dbReference type="EMBL" id="BORB01000002">
    <property type="protein sequence ID" value="GIN55985.1"/>
    <property type="molecule type" value="Genomic_DNA"/>
</dbReference>
<evidence type="ECO:0000256" key="2">
    <source>
        <dbReference type="ARBA" id="ARBA00022448"/>
    </source>
</evidence>
<evidence type="ECO:0000256" key="1">
    <source>
        <dbReference type="ARBA" id="ARBA00004651"/>
    </source>
</evidence>
<dbReference type="SUPFAM" id="SSF160964">
    <property type="entry name" value="MalF N-terminal region-like"/>
    <property type="match status" value="1"/>
</dbReference>
<reference evidence="9 10" key="1">
    <citation type="submission" date="2021-03" db="EMBL/GenBank/DDBJ databases">
        <title>Antimicrobial resistance genes in bacteria isolated from Japanese honey, and their potential for conferring macrolide and lincosamide resistance in the American foulbrood pathogen Paenibacillus larvae.</title>
        <authorList>
            <person name="Okamoto M."/>
            <person name="Kumagai M."/>
            <person name="Kanamori H."/>
            <person name="Takamatsu D."/>
        </authorList>
    </citation>
    <scope>NUCLEOTIDE SEQUENCE [LARGE SCALE GENOMIC DNA]</scope>
    <source>
        <strain evidence="9 10">J8TS2</strain>
    </source>
</reference>
<comment type="caution">
    <text evidence="9">The sequence shown here is derived from an EMBL/GenBank/DDBJ whole genome shotgun (WGS) entry which is preliminary data.</text>
</comment>
<evidence type="ECO:0000313" key="9">
    <source>
        <dbReference type="EMBL" id="GIN55985.1"/>
    </source>
</evidence>
<evidence type="ECO:0000256" key="7">
    <source>
        <dbReference type="RuleBase" id="RU363032"/>
    </source>
</evidence>
<accession>A0ABQ4KDD6</accession>
<dbReference type="InterPro" id="IPR000515">
    <property type="entry name" value="MetI-like"/>
</dbReference>
<dbReference type="SUPFAM" id="SSF161098">
    <property type="entry name" value="MetI-like"/>
    <property type="match status" value="1"/>
</dbReference>
<keyword evidence="4 7" id="KW-0812">Transmembrane</keyword>
<feature type="transmembrane region" description="Helical" evidence="7">
    <location>
        <begin position="73"/>
        <end position="95"/>
    </location>
</feature>
<feature type="transmembrane region" description="Helical" evidence="7">
    <location>
        <begin position="265"/>
        <end position="289"/>
    </location>
</feature>
<sequence>MFSKLLRKDHYGYVFIAPFFIIFLIFGLYPIVYSFYLSFTDWDGFGTPVLVGFENYQRLFGDFFFYKSLFNTLLIWGVSVIPQLTVSLVLAVILHEKFVKGKSIFRAVFFFPNIVTAASLGLLVGLIFSWQTGSFNQLLMSLGFIQDPIHWADKPIFMRILVSSILFWQYFGYSMIIYIAGLQGISKDLLEAAEIDGASKVKVFFHITLPLLRPIILFQVITSIIGGMQIFDQPYTLTDGSGEPDKATLTSVMYLYETAFTRYQYGYGSAIAFGLFIVIVIFSILSFAVTNRRSNTENIQGRS</sequence>
<feature type="domain" description="ABC transmembrane type-1" evidence="8">
    <location>
        <begin position="69"/>
        <end position="286"/>
    </location>
</feature>
<dbReference type="Gene3D" id="1.10.3720.10">
    <property type="entry name" value="MetI-like"/>
    <property type="match status" value="1"/>
</dbReference>
<comment type="subcellular location">
    <subcellularLocation>
        <location evidence="1 7">Cell membrane</location>
        <topology evidence="1 7">Multi-pass membrane protein</topology>
    </subcellularLocation>
</comment>
<gene>
    <name evidence="9" type="ORF">J8TS2_03040</name>
</gene>
<dbReference type="PROSITE" id="PS50928">
    <property type="entry name" value="ABC_TM1"/>
    <property type="match status" value="1"/>
</dbReference>
<protein>
    <submittedName>
        <fullName evidence="9">Sugar ABC transporter ATP-binding protein</fullName>
    </submittedName>
</protein>
<keyword evidence="6 7" id="KW-0472">Membrane</keyword>
<dbReference type="CDD" id="cd06261">
    <property type="entry name" value="TM_PBP2"/>
    <property type="match status" value="1"/>
</dbReference>
<dbReference type="PANTHER" id="PTHR30193">
    <property type="entry name" value="ABC TRANSPORTER PERMEASE PROTEIN"/>
    <property type="match status" value="1"/>
</dbReference>
<comment type="similarity">
    <text evidence="7">Belongs to the binding-protein-dependent transport system permease family.</text>
</comment>
<evidence type="ECO:0000256" key="4">
    <source>
        <dbReference type="ARBA" id="ARBA00022692"/>
    </source>
</evidence>
<dbReference type="RefSeq" id="WP_158323052.1">
    <property type="nucleotide sequence ID" value="NZ_BORB01000002.1"/>
</dbReference>
<dbReference type="Proteomes" id="UP000679950">
    <property type="component" value="Unassembled WGS sequence"/>
</dbReference>
<keyword evidence="9" id="KW-0067">ATP-binding</keyword>
<feature type="transmembrane region" description="Helical" evidence="7">
    <location>
        <begin position="107"/>
        <end position="130"/>
    </location>
</feature>
<organism evidence="9 10">
    <name type="scientific">Lederbergia ruris</name>
    <dbReference type="NCBI Taxonomy" id="217495"/>
    <lineage>
        <taxon>Bacteria</taxon>
        <taxon>Bacillati</taxon>
        <taxon>Bacillota</taxon>
        <taxon>Bacilli</taxon>
        <taxon>Bacillales</taxon>
        <taxon>Bacillaceae</taxon>
        <taxon>Lederbergia</taxon>
    </lineage>
</organism>
<evidence type="ECO:0000256" key="6">
    <source>
        <dbReference type="ARBA" id="ARBA00023136"/>
    </source>
</evidence>
<dbReference type="InterPro" id="IPR035906">
    <property type="entry name" value="MetI-like_sf"/>
</dbReference>
<proteinExistence type="inferred from homology"/>
<evidence type="ECO:0000256" key="5">
    <source>
        <dbReference type="ARBA" id="ARBA00022989"/>
    </source>
</evidence>
<feature type="transmembrane region" description="Helical" evidence="7">
    <location>
        <begin position="203"/>
        <end position="231"/>
    </location>
</feature>
<feature type="transmembrane region" description="Helical" evidence="7">
    <location>
        <begin position="156"/>
        <end position="182"/>
    </location>
</feature>
<keyword evidence="5 7" id="KW-1133">Transmembrane helix</keyword>
<feature type="transmembrane region" description="Helical" evidence="7">
    <location>
        <begin position="12"/>
        <end position="36"/>
    </location>
</feature>
<dbReference type="InterPro" id="IPR051393">
    <property type="entry name" value="ABC_transporter_permease"/>
</dbReference>
<evidence type="ECO:0000259" key="8">
    <source>
        <dbReference type="PROSITE" id="PS50928"/>
    </source>
</evidence>